<dbReference type="RefSeq" id="WP_138141216.1">
    <property type="nucleotide sequence ID" value="NZ_LR588407.1"/>
</dbReference>
<evidence type="ECO:0000313" key="2">
    <source>
        <dbReference type="EMBL" id="VTO14002.1"/>
    </source>
</evidence>
<feature type="transmembrane region" description="Helical" evidence="1">
    <location>
        <begin position="12"/>
        <end position="34"/>
    </location>
</feature>
<dbReference type="AlphaFoldDB" id="A0A4P1K177"/>
<gene>
    <name evidence="2" type="ORF">NCTC9239_01246</name>
</gene>
<reference evidence="2 3" key="1">
    <citation type="submission" date="2019-04" db="EMBL/GenBank/DDBJ databases">
        <authorList>
            <consortium name="Pathogen Informatics"/>
        </authorList>
    </citation>
    <scope>NUCLEOTIDE SEQUENCE [LARGE SCALE GENOMIC DNA]</scope>
    <source>
        <strain evidence="2 3">NCTC9239</strain>
    </source>
</reference>
<evidence type="ECO:0000256" key="1">
    <source>
        <dbReference type="SAM" id="Phobius"/>
    </source>
</evidence>
<keyword evidence="1" id="KW-0472">Membrane</keyword>
<keyword evidence="1" id="KW-0812">Transmembrane</keyword>
<proteinExistence type="predicted"/>
<protein>
    <submittedName>
        <fullName evidence="2">Uncharacterized protein</fullName>
    </submittedName>
</protein>
<keyword evidence="1" id="KW-1133">Transmembrane helix</keyword>
<evidence type="ECO:0000313" key="3">
    <source>
        <dbReference type="Proteomes" id="UP000309952"/>
    </source>
</evidence>
<keyword evidence="3" id="KW-1185">Reference proteome</keyword>
<sequence>MADRTSDPGRTATISCAAGVIWISAVDCGVRAAGHAYDGAMLATFAYALMAVALGYLGALTWGARR</sequence>
<dbReference type="KEGG" id="bvy:NCTC9239_01246"/>
<organism evidence="2 3">
    <name type="scientific">Brevundimonas vancanneytii</name>
    <dbReference type="NCBI Taxonomy" id="1325724"/>
    <lineage>
        <taxon>Bacteria</taxon>
        <taxon>Pseudomonadati</taxon>
        <taxon>Pseudomonadota</taxon>
        <taxon>Alphaproteobacteria</taxon>
        <taxon>Caulobacterales</taxon>
        <taxon>Caulobacteraceae</taxon>
        <taxon>Brevundimonas</taxon>
    </lineage>
</organism>
<feature type="transmembrane region" description="Helical" evidence="1">
    <location>
        <begin position="40"/>
        <end position="62"/>
    </location>
</feature>
<name>A0A4P1K177_9CAUL</name>
<dbReference type="Proteomes" id="UP000309952">
    <property type="component" value="Chromosome"/>
</dbReference>
<dbReference type="EMBL" id="LR588407">
    <property type="protein sequence ID" value="VTO14002.1"/>
    <property type="molecule type" value="Genomic_DNA"/>
</dbReference>
<accession>A0A4P1K177</accession>